<evidence type="ECO:0000256" key="1">
    <source>
        <dbReference type="SAM" id="MobiDB-lite"/>
    </source>
</evidence>
<dbReference type="AlphaFoldDB" id="A0A812VPI4"/>
<evidence type="ECO:0000313" key="3">
    <source>
        <dbReference type="Proteomes" id="UP000649617"/>
    </source>
</evidence>
<organism evidence="2 3">
    <name type="scientific">Symbiodinium pilosum</name>
    <name type="common">Dinoflagellate</name>
    <dbReference type="NCBI Taxonomy" id="2952"/>
    <lineage>
        <taxon>Eukaryota</taxon>
        <taxon>Sar</taxon>
        <taxon>Alveolata</taxon>
        <taxon>Dinophyceae</taxon>
        <taxon>Suessiales</taxon>
        <taxon>Symbiodiniaceae</taxon>
        <taxon>Symbiodinium</taxon>
    </lineage>
</organism>
<feature type="region of interest" description="Disordered" evidence="1">
    <location>
        <begin position="49"/>
        <end position="69"/>
    </location>
</feature>
<dbReference type="OrthoDB" id="436180at2759"/>
<evidence type="ECO:0000313" key="2">
    <source>
        <dbReference type="EMBL" id="CAE7631507.1"/>
    </source>
</evidence>
<dbReference type="Proteomes" id="UP000649617">
    <property type="component" value="Unassembled WGS sequence"/>
</dbReference>
<sequence>MRLMDLEQDQTPVLTQRMLARNVAPEDVADILQIPLCQVQDVKGAMELTDSTRYDEENEDLPADEDEEVVDEEPFSPVSMTQAVFVSPDVEPGNGAADFTPEADEVIAIPAAAVPEPKSPTPKAPHLRAGPAFECRRFRPRPSSAPSRLRRRPQEVSECMHRIKLHVFQRKIRPKEFFKDFDKLNYGRCTRDQFLRGLTGIMAPRQLHDPQMPIDTEVLAEHFEFFPRLAGQPFLVDFGRFCLEVEAVFTSHFLEKTPRAEVHPPGHDVVKSFDPKPPADPESYQKLLQRIGVLCEARGINLATSLDDSYWSSLEARAGRIQPDHFL</sequence>
<feature type="non-terminal residue" evidence="2">
    <location>
        <position position="1"/>
    </location>
</feature>
<protein>
    <submittedName>
        <fullName evidence="2">Ido1 protein</fullName>
    </submittedName>
</protein>
<gene>
    <name evidence="2" type="primary">Ido1</name>
    <name evidence="2" type="ORF">SPIL2461_LOCUS16571</name>
</gene>
<proteinExistence type="predicted"/>
<name>A0A812VPI4_SYMPI</name>
<feature type="compositionally biased region" description="Acidic residues" evidence="1">
    <location>
        <begin position="56"/>
        <end position="69"/>
    </location>
</feature>
<accession>A0A812VPI4</accession>
<reference evidence="2" key="1">
    <citation type="submission" date="2021-02" db="EMBL/GenBank/DDBJ databases">
        <authorList>
            <person name="Dougan E. K."/>
            <person name="Rhodes N."/>
            <person name="Thang M."/>
            <person name="Chan C."/>
        </authorList>
    </citation>
    <scope>NUCLEOTIDE SEQUENCE</scope>
</reference>
<keyword evidence="3" id="KW-1185">Reference proteome</keyword>
<comment type="caution">
    <text evidence="2">The sequence shown here is derived from an EMBL/GenBank/DDBJ whole genome shotgun (WGS) entry which is preliminary data.</text>
</comment>
<dbReference type="EMBL" id="CAJNIZ010042673">
    <property type="protein sequence ID" value="CAE7631507.1"/>
    <property type="molecule type" value="Genomic_DNA"/>
</dbReference>